<evidence type="ECO:0000313" key="2">
    <source>
        <dbReference type="EMBL" id="KML47836.1"/>
    </source>
</evidence>
<organism evidence="2 3">
    <name type="scientific">Burkholderia cepacia</name>
    <name type="common">Pseudomonas cepacia</name>
    <dbReference type="NCBI Taxonomy" id="292"/>
    <lineage>
        <taxon>Bacteria</taxon>
        <taxon>Pseudomonadati</taxon>
        <taxon>Pseudomonadota</taxon>
        <taxon>Betaproteobacteria</taxon>
        <taxon>Burkholderiales</taxon>
        <taxon>Burkholderiaceae</taxon>
        <taxon>Burkholderia</taxon>
        <taxon>Burkholderia cepacia complex</taxon>
    </lineage>
</organism>
<proteinExistence type="predicted"/>
<dbReference type="PROSITE" id="PS00028">
    <property type="entry name" value="ZINC_FINGER_C2H2_1"/>
    <property type="match status" value="1"/>
</dbReference>
<gene>
    <name evidence="2" type="ORF">VL15_31125</name>
</gene>
<dbReference type="Proteomes" id="UP000036338">
    <property type="component" value="Unassembled WGS sequence"/>
</dbReference>
<dbReference type="Gene3D" id="1.10.30.50">
    <property type="match status" value="1"/>
</dbReference>
<dbReference type="EMBL" id="LDWR01000059">
    <property type="protein sequence ID" value="KML47836.1"/>
    <property type="molecule type" value="Genomic_DNA"/>
</dbReference>
<dbReference type="InterPro" id="IPR013087">
    <property type="entry name" value="Znf_C2H2_type"/>
</dbReference>
<protein>
    <recommendedName>
        <fullName evidence="1">C2H2-type domain-containing protein</fullName>
    </recommendedName>
</protein>
<sequence>MSRYKFSSAQRYAIFLAHGMKCYLCRAPLDLTSMVVDHVLPEHLLESPSLFNAAKSALGLPASFDLNSFENWMPACSSCNGKKAALQFEPSLLIQVELQNLAEKADKARRLCDEVVGTRRLSIALNVLEQAQESGWSFEGSTRERLLALLRFASQRELVPRGQPLRLTQSFQLVTTTVEDAMRWGATHWSIPPREPGEPALVVLARAERGECVECGFIQQVFQPINQEGGGDPICGVCLSNLDWMDPVPLGDLPTHVTQA</sequence>
<reference evidence="2 3" key="1">
    <citation type="submission" date="2015-05" db="EMBL/GenBank/DDBJ databases">
        <title>Draft genome of Burkholderia cepacia LK29.</title>
        <authorList>
            <person name="Chan X.Y."/>
        </authorList>
    </citation>
    <scope>NUCLEOTIDE SEQUENCE [LARGE SCALE GENOMIC DNA]</scope>
    <source>
        <strain evidence="2 3">LK29</strain>
    </source>
</reference>
<dbReference type="AlphaFoldDB" id="A0A0J5WA01"/>
<name>A0A0J5WA01_BURCE</name>
<dbReference type="PATRIC" id="fig|292.27.peg.6895"/>
<comment type="caution">
    <text evidence="2">The sequence shown here is derived from an EMBL/GenBank/DDBJ whole genome shotgun (WGS) entry which is preliminary data.</text>
</comment>
<feature type="domain" description="C2H2-type" evidence="1">
    <location>
        <begin position="22"/>
        <end position="43"/>
    </location>
</feature>
<dbReference type="InterPro" id="IPR003615">
    <property type="entry name" value="HNH_nuc"/>
</dbReference>
<dbReference type="CDD" id="cd00085">
    <property type="entry name" value="HNHc"/>
    <property type="match status" value="1"/>
</dbReference>
<evidence type="ECO:0000313" key="3">
    <source>
        <dbReference type="Proteomes" id="UP000036338"/>
    </source>
</evidence>
<evidence type="ECO:0000259" key="1">
    <source>
        <dbReference type="PROSITE" id="PS00028"/>
    </source>
</evidence>
<accession>A0A0J5WA01</accession>